<dbReference type="GeneID" id="20327518"/>
<comment type="pathway">
    <text evidence="2 11">Protein modification; protein glycosylation.</text>
</comment>
<keyword evidence="15" id="KW-1185">Reference proteome</keyword>
<evidence type="ECO:0000256" key="5">
    <source>
        <dbReference type="ARBA" id="ARBA00022679"/>
    </source>
</evidence>
<reference evidence="14 15" key="1">
    <citation type="submission" date="2013-11" db="EMBL/GenBank/DDBJ databases">
        <title>Opisthorchis viverrini - life in the bile duct.</title>
        <authorList>
            <person name="Young N.D."/>
            <person name="Nagarajan N."/>
            <person name="Lin S.J."/>
            <person name="Korhonen P.K."/>
            <person name="Jex A.R."/>
            <person name="Hall R.S."/>
            <person name="Safavi-Hemami H."/>
            <person name="Kaewkong W."/>
            <person name="Bertrand D."/>
            <person name="Gao S."/>
            <person name="Seet Q."/>
            <person name="Wongkham S."/>
            <person name="Teh B.T."/>
            <person name="Wongkham C."/>
            <person name="Intapan P.M."/>
            <person name="Maleewong W."/>
            <person name="Yang X."/>
            <person name="Hu M."/>
            <person name="Wang Z."/>
            <person name="Hofmann A."/>
            <person name="Sternberg P.W."/>
            <person name="Tan P."/>
            <person name="Wang J."/>
            <person name="Gasser R.B."/>
        </authorList>
    </citation>
    <scope>NUCLEOTIDE SEQUENCE [LARGE SCALE GENOMIC DNA]</scope>
</reference>
<keyword evidence="8 11" id="KW-1133">Transmembrane helix</keyword>
<feature type="domain" description="Galactosyltransferase C-terminal" evidence="12">
    <location>
        <begin position="237"/>
        <end position="313"/>
    </location>
</feature>
<dbReference type="Gene3D" id="3.90.550.10">
    <property type="entry name" value="Spore Coat Polysaccharide Biosynthesis Protein SpsA, Chain A"/>
    <property type="match status" value="1"/>
</dbReference>
<gene>
    <name evidence="14" type="ORF">T265_13351</name>
</gene>
<dbReference type="RefSeq" id="XP_009166755.1">
    <property type="nucleotide sequence ID" value="XM_009168491.1"/>
</dbReference>
<feature type="transmembrane region" description="Helical" evidence="11">
    <location>
        <begin position="7"/>
        <end position="35"/>
    </location>
</feature>
<keyword evidence="5 11" id="KW-0808">Transferase</keyword>
<keyword evidence="7 11" id="KW-0735">Signal-anchor</keyword>
<evidence type="ECO:0000259" key="13">
    <source>
        <dbReference type="Pfam" id="PF13733"/>
    </source>
</evidence>
<evidence type="ECO:0000256" key="3">
    <source>
        <dbReference type="ARBA" id="ARBA00005735"/>
    </source>
</evidence>
<dbReference type="GO" id="GO:0016020">
    <property type="term" value="C:membrane"/>
    <property type="evidence" value="ECO:0007669"/>
    <property type="project" value="UniProtKB-SubCell"/>
</dbReference>
<dbReference type="InterPro" id="IPR027791">
    <property type="entry name" value="Galactosyl_T_C"/>
</dbReference>
<evidence type="ECO:0000256" key="1">
    <source>
        <dbReference type="ARBA" id="ARBA00004606"/>
    </source>
</evidence>
<dbReference type="InterPro" id="IPR003859">
    <property type="entry name" value="Galactosyl_T"/>
</dbReference>
<keyword evidence="10 11" id="KW-0325">Glycoprotein</keyword>
<dbReference type="OrthoDB" id="10016069at2759"/>
<evidence type="ECO:0000256" key="11">
    <source>
        <dbReference type="RuleBase" id="RU368121"/>
    </source>
</evidence>
<comment type="function">
    <text evidence="11">Catalyses the transfer of galactose onto proteins or lipids.</text>
</comment>
<sequence length="364" mass="41800">MRQISRWTAILVCSGIIVLTLFYMREILFLVYAALRRILLSSGKSSNVANTLKQLEASLPLKAARQHQTCRSICKALPLHLTPQEKRLRLVGNLTISKDELARMDMQRLSREIKPYVNGGSWMYRDPGVSQNQRCHVSDNSAVAIIIPLRNRWHQVPALLSTLIPLLRKQKICYRIFIVEQADDAPFNRAKLFNVGYAEAIKVFRFGCAIFHDVDLVPINDLNPYDCNLEASKHVMHLGVGLDVRGFKLNYPRLVGGVLKMTTRQFVSVNGFSNKYWGWGQEDDDMERRLRQRNLSYVHISPSVARYAAMTHEKQPKVRRDEHLDLLKSANVRLSSDGLTTLKYKVIHIHEDSFYTLVLADLRE</sequence>
<dbReference type="GO" id="GO:0005975">
    <property type="term" value="P:carbohydrate metabolic process"/>
    <property type="evidence" value="ECO:0007669"/>
    <property type="project" value="InterPro"/>
</dbReference>
<dbReference type="KEGG" id="ovi:T265_13351"/>
<dbReference type="SUPFAM" id="SSF53448">
    <property type="entry name" value="Nucleotide-diphospho-sugar transferases"/>
    <property type="match status" value="1"/>
</dbReference>
<evidence type="ECO:0000256" key="7">
    <source>
        <dbReference type="ARBA" id="ARBA00022968"/>
    </source>
</evidence>
<evidence type="ECO:0000256" key="4">
    <source>
        <dbReference type="ARBA" id="ARBA00022676"/>
    </source>
</evidence>
<evidence type="ECO:0000256" key="6">
    <source>
        <dbReference type="ARBA" id="ARBA00022692"/>
    </source>
</evidence>
<organism evidence="14 15">
    <name type="scientific">Opisthorchis viverrini</name>
    <name type="common">Southeast Asian liver fluke</name>
    <dbReference type="NCBI Taxonomy" id="6198"/>
    <lineage>
        <taxon>Eukaryota</taxon>
        <taxon>Metazoa</taxon>
        <taxon>Spiralia</taxon>
        <taxon>Lophotrochozoa</taxon>
        <taxon>Platyhelminthes</taxon>
        <taxon>Trematoda</taxon>
        <taxon>Digenea</taxon>
        <taxon>Opisthorchiida</taxon>
        <taxon>Opisthorchiata</taxon>
        <taxon>Opisthorchiidae</taxon>
        <taxon>Opisthorchis</taxon>
    </lineage>
</organism>
<accession>A0A074ZQR2</accession>
<dbReference type="Proteomes" id="UP000054324">
    <property type="component" value="Unassembled WGS sequence"/>
</dbReference>
<evidence type="ECO:0000256" key="8">
    <source>
        <dbReference type="ARBA" id="ARBA00022989"/>
    </source>
</evidence>
<dbReference type="AlphaFoldDB" id="A0A074ZQR2"/>
<dbReference type="Pfam" id="PF13733">
    <property type="entry name" value="Glyco_transf_7N"/>
    <property type="match status" value="1"/>
</dbReference>
<dbReference type="EC" id="2.4.1.-" evidence="11"/>
<dbReference type="PANTHER" id="PTHR19300:SF57">
    <property type="entry name" value="BETA-1,4-N-ACETYLGALACTOSAMINYLTRANSFERASE"/>
    <property type="match status" value="1"/>
</dbReference>
<protein>
    <recommendedName>
        <fullName evidence="11">Beta-1,4-galactosyltransferase</fullName>
        <ecNumber evidence="11">2.4.1.-</ecNumber>
    </recommendedName>
</protein>
<dbReference type="PANTHER" id="PTHR19300">
    <property type="entry name" value="BETA-1,4-GALACTOSYLTRANSFERASE"/>
    <property type="match status" value="1"/>
</dbReference>
<dbReference type="GO" id="GO:0008378">
    <property type="term" value="F:galactosyltransferase activity"/>
    <property type="evidence" value="ECO:0007669"/>
    <property type="project" value="TreeGrafter"/>
</dbReference>
<name>A0A074ZQR2_OPIVI</name>
<comment type="subcellular location">
    <subcellularLocation>
        <location evidence="1">Membrane</location>
        <topology evidence="1">Single-pass type II membrane protein</topology>
    </subcellularLocation>
</comment>
<evidence type="ECO:0000259" key="12">
    <source>
        <dbReference type="Pfam" id="PF02709"/>
    </source>
</evidence>
<dbReference type="PRINTS" id="PR02050">
    <property type="entry name" value="B14GALTRFASE"/>
</dbReference>
<dbReference type="Pfam" id="PF02709">
    <property type="entry name" value="Glyco_transf_7C"/>
    <property type="match status" value="1"/>
</dbReference>
<evidence type="ECO:0000313" key="14">
    <source>
        <dbReference type="EMBL" id="KER29491.1"/>
    </source>
</evidence>
<evidence type="ECO:0000256" key="10">
    <source>
        <dbReference type="ARBA" id="ARBA00023180"/>
    </source>
</evidence>
<evidence type="ECO:0000313" key="15">
    <source>
        <dbReference type="Proteomes" id="UP000054324"/>
    </source>
</evidence>
<evidence type="ECO:0000256" key="2">
    <source>
        <dbReference type="ARBA" id="ARBA00004922"/>
    </source>
</evidence>
<dbReference type="EMBL" id="KL596677">
    <property type="protein sequence ID" value="KER29491.1"/>
    <property type="molecule type" value="Genomic_DNA"/>
</dbReference>
<feature type="domain" description="Galactosyltransferase N-terminal" evidence="13">
    <location>
        <begin position="127"/>
        <end position="228"/>
    </location>
</feature>
<dbReference type="GO" id="GO:0005794">
    <property type="term" value="C:Golgi apparatus"/>
    <property type="evidence" value="ECO:0007669"/>
    <property type="project" value="TreeGrafter"/>
</dbReference>
<evidence type="ECO:0000256" key="9">
    <source>
        <dbReference type="ARBA" id="ARBA00023136"/>
    </source>
</evidence>
<proteinExistence type="inferred from homology"/>
<feature type="non-terminal residue" evidence="14">
    <location>
        <position position="364"/>
    </location>
</feature>
<keyword evidence="9 11" id="KW-0472">Membrane</keyword>
<keyword evidence="6 11" id="KW-0812">Transmembrane</keyword>
<dbReference type="InterPro" id="IPR027995">
    <property type="entry name" value="Galactosyl_T_N"/>
</dbReference>
<dbReference type="CTD" id="20327518"/>
<dbReference type="UniPathway" id="UPA00378"/>
<comment type="similarity">
    <text evidence="3 11">Belongs to the glycosyltransferase 7 family.</text>
</comment>
<keyword evidence="4 11" id="KW-0328">Glycosyltransferase</keyword>
<dbReference type="InterPro" id="IPR029044">
    <property type="entry name" value="Nucleotide-diphossugar_trans"/>
</dbReference>